<gene>
    <name evidence="11" type="primary">LOC106166121</name>
</gene>
<keyword evidence="3 6" id="KW-0378">Hydrolase</keyword>
<keyword evidence="5 6" id="KW-0326">Glycosidase</keyword>
<sequence length="477" mass="54355">MLCIRLIWLPALVMMLVRNVTSTVTCDIPCLEQDAIYPHPTDCSKYCHCSWGTPYEKTCPPDLLFNDLYKYCDWPENVVCSSSSTTKSTVTDGNTSELTAIPTTQYQPPKKKVVCYYTNWSQYRLENGFFPENINPDLCTHILFAFAQIVWDPSTAQYHLATYEWNDAAMYNRVIQLKTQNPSLRVMLSVGGYSHGHEIFANASKTESTRAAFIDNVIIFLREHKLDGLDVDWEYPDGSTKSQFSALLREIRQAFERESEEAKQERLLLSAAMASGGWVINIGYDLPAITPSLDFLNVMTYDYHGPWSVPQVMRHHSALYRSSIDEIYNIDWTIKKYLAAGVPSSKLVVGIPMYGRYFIMANPKKHDIGDPFVLPEEQTYSSMPYYKICEKRKLPGWSETLHPEHQVPYGWYDDKWVGFDDVSSAQRKAQYVCNQALGGIMIWSLDCDDFSASYCGEGKYPLLSKINTVLETCSGSS</sequence>
<dbReference type="SMART" id="SM00636">
    <property type="entry name" value="Glyco_18"/>
    <property type="match status" value="1"/>
</dbReference>
<dbReference type="Proteomes" id="UP000085678">
    <property type="component" value="Unplaced"/>
</dbReference>
<evidence type="ECO:0000256" key="1">
    <source>
        <dbReference type="ARBA" id="ARBA00009121"/>
    </source>
</evidence>
<dbReference type="InterPro" id="IPR002557">
    <property type="entry name" value="Chitin-bd_dom"/>
</dbReference>
<evidence type="ECO:0000256" key="5">
    <source>
        <dbReference type="ARBA" id="ARBA00023295"/>
    </source>
</evidence>
<reference evidence="11" key="1">
    <citation type="submission" date="2025-08" db="UniProtKB">
        <authorList>
            <consortium name="RefSeq"/>
        </authorList>
    </citation>
    <scope>IDENTIFICATION</scope>
    <source>
        <tissue evidence="11">Gonads</tissue>
    </source>
</reference>
<dbReference type="SUPFAM" id="SSF57625">
    <property type="entry name" value="Invertebrate chitin-binding proteins"/>
    <property type="match status" value="1"/>
</dbReference>
<dbReference type="OrthoDB" id="76388at2759"/>
<evidence type="ECO:0000256" key="3">
    <source>
        <dbReference type="ARBA" id="ARBA00022801"/>
    </source>
</evidence>
<feature type="domain" description="GH18" evidence="9">
    <location>
        <begin position="111"/>
        <end position="473"/>
    </location>
</feature>
<dbReference type="Gene3D" id="2.170.140.10">
    <property type="entry name" value="Chitin binding domain"/>
    <property type="match status" value="1"/>
</dbReference>
<dbReference type="InterPro" id="IPR029070">
    <property type="entry name" value="Chitinase_insertion_sf"/>
</dbReference>
<dbReference type="Pfam" id="PF00704">
    <property type="entry name" value="Glyco_hydro_18"/>
    <property type="match status" value="1"/>
</dbReference>
<dbReference type="STRING" id="7574.A0A1S3IQ13"/>
<dbReference type="GO" id="GO:0008061">
    <property type="term" value="F:chitin binding"/>
    <property type="evidence" value="ECO:0007669"/>
    <property type="project" value="UniProtKB-KW"/>
</dbReference>
<proteinExistence type="inferred from homology"/>
<dbReference type="RefSeq" id="XP_013400006.1">
    <property type="nucleotide sequence ID" value="XM_013544552.1"/>
</dbReference>
<dbReference type="InParanoid" id="A0A1S3IQ13"/>
<dbReference type="GO" id="GO:0006032">
    <property type="term" value="P:chitin catabolic process"/>
    <property type="evidence" value="ECO:0007669"/>
    <property type="project" value="UniProtKB-ARBA"/>
</dbReference>
<dbReference type="PANTHER" id="PTHR11177">
    <property type="entry name" value="CHITINASE"/>
    <property type="match status" value="1"/>
</dbReference>
<dbReference type="InterPro" id="IPR036508">
    <property type="entry name" value="Chitin-bd_dom_sf"/>
</dbReference>
<keyword evidence="4" id="KW-1015">Disulfide bond</keyword>
<comment type="similarity">
    <text evidence="1">Belongs to the glycosyl hydrolase 18 family. Chitinase class II subfamily.</text>
</comment>
<dbReference type="PROSITE" id="PS51910">
    <property type="entry name" value="GH18_2"/>
    <property type="match status" value="1"/>
</dbReference>
<keyword evidence="7" id="KW-0732">Signal</keyword>
<feature type="signal peptide" evidence="7">
    <location>
        <begin position="1"/>
        <end position="22"/>
    </location>
</feature>
<evidence type="ECO:0000259" key="9">
    <source>
        <dbReference type="PROSITE" id="PS51910"/>
    </source>
</evidence>
<accession>A0A1S3IQ13</accession>
<dbReference type="GO" id="GO:0004568">
    <property type="term" value="F:chitinase activity"/>
    <property type="evidence" value="ECO:0007669"/>
    <property type="project" value="UniProtKB-ARBA"/>
</dbReference>
<evidence type="ECO:0000313" key="10">
    <source>
        <dbReference type="Proteomes" id="UP000085678"/>
    </source>
</evidence>
<dbReference type="InterPro" id="IPR001579">
    <property type="entry name" value="Glyco_hydro_18_chit_AS"/>
</dbReference>
<dbReference type="InterPro" id="IPR017853">
    <property type="entry name" value="GH"/>
</dbReference>
<dbReference type="GO" id="GO:0005576">
    <property type="term" value="C:extracellular region"/>
    <property type="evidence" value="ECO:0007669"/>
    <property type="project" value="InterPro"/>
</dbReference>
<dbReference type="GeneID" id="106166121"/>
<dbReference type="SUPFAM" id="SSF54556">
    <property type="entry name" value="Chitinase insertion domain"/>
    <property type="match status" value="1"/>
</dbReference>
<dbReference type="InterPro" id="IPR011583">
    <property type="entry name" value="Chitinase_II/V-like_cat"/>
</dbReference>
<dbReference type="Gene3D" id="3.20.20.80">
    <property type="entry name" value="Glycosidases"/>
    <property type="match status" value="1"/>
</dbReference>
<dbReference type="Gene3D" id="3.10.50.10">
    <property type="match status" value="1"/>
</dbReference>
<dbReference type="OMA" id="GYYTVWE"/>
<name>A0A1S3IQ13_LINAN</name>
<dbReference type="GO" id="GO:0005975">
    <property type="term" value="P:carbohydrate metabolic process"/>
    <property type="evidence" value="ECO:0007669"/>
    <property type="project" value="InterPro"/>
</dbReference>
<evidence type="ECO:0000256" key="6">
    <source>
        <dbReference type="RuleBase" id="RU000489"/>
    </source>
</evidence>
<dbReference type="InterPro" id="IPR050314">
    <property type="entry name" value="Glycosyl_Hydrlase_18"/>
</dbReference>
<feature type="domain" description="Chitin-binding type-2" evidence="8">
    <location>
        <begin position="27"/>
        <end position="82"/>
    </location>
</feature>
<dbReference type="PROSITE" id="PS50940">
    <property type="entry name" value="CHIT_BIND_II"/>
    <property type="match status" value="1"/>
</dbReference>
<organism evidence="10 11">
    <name type="scientific">Lingula anatina</name>
    <name type="common">Brachiopod</name>
    <name type="synonym">Lingula unguis</name>
    <dbReference type="NCBI Taxonomy" id="7574"/>
    <lineage>
        <taxon>Eukaryota</taxon>
        <taxon>Metazoa</taxon>
        <taxon>Spiralia</taxon>
        <taxon>Lophotrochozoa</taxon>
        <taxon>Brachiopoda</taxon>
        <taxon>Linguliformea</taxon>
        <taxon>Lingulata</taxon>
        <taxon>Lingulida</taxon>
        <taxon>Linguloidea</taxon>
        <taxon>Lingulidae</taxon>
        <taxon>Lingula</taxon>
    </lineage>
</organism>
<feature type="chain" id="PRO_5010291724" evidence="7">
    <location>
        <begin position="23"/>
        <end position="477"/>
    </location>
</feature>
<dbReference type="InterPro" id="IPR001223">
    <property type="entry name" value="Glyco_hydro18_cat"/>
</dbReference>
<dbReference type="SUPFAM" id="SSF51445">
    <property type="entry name" value="(Trans)glycosidases"/>
    <property type="match status" value="1"/>
</dbReference>
<protein>
    <submittedName>
        <fullName evidence="11">Chitinase-3-like protein 1</fullName>
    </submittedName>
</protein>
<evidence type="ECO:0000313" key="11">
    <source>
        <dbReference type="RefSeq" id="XP_013400006.1"/>
    </source>
</evidence>
<evidence type="ECO:0000256" key="7">
    <source>
        <dbReference type="SAM" id="SignalP"/>
    </source>
</evidence>
<dbReference type="KEGG" id="lak:106166121"/>
<evidence type="ECO:0000259" key="8">
    <source>
        <dbReference type="PROSITE" id="PS50940"/>
    </source>
</evidence>
<keyword evidence="10" id="KW-1185">Reference proteome</keyword>
<dbReference type="PANTHER" id="PTHR11177:SF317">
    <property type="entry name" value="CHITINASE 12-RELATED"/>
    <property type="match status" value="1"/>
</dbReference>
<evidence type="ECO:0000256" key="4">
    <source>
        <dbReference type="ARBA" id="ARBA00023157"/>
    </source>
</evidence>
<dbReference type="Pfam" id="PF01607">
    <property type="entry name" value="CBM_14"/>
    <property type="match status" value="1"/>
</dbReference>
<dbReference type="AlphaFoldDB" id="A0A1S3IQ13"/>
<dbReference type="PROSITE" id="PS01095">
    <property type="entry name" value="GH18_1"/>
    <property type="match status" value="1"/>
</dbReference>
<dbReference type="SMART" id="SM00494">
    <property type="entry name" value="ChtBD2"/>
    <property type="match status" value="1"/>
</dbReference>
<evidence type="ECO:0000256" key="2">
    <source>
        <dbReference type="ARBA" id="ARBA00022669"/>
    </source>
</evidence>
<keyword evidence="2" id="KW-0147">Chitin-binding</keyword>